<evidence type="ECO:0000313" key="3">
    <source>
        <dbReference type="Proteomes" id="UP000592820"/>
    </source>
</evidence>
<dbReference type="InterPro" id="IPR001845">
    <property type="entry name" value="HTH_ArsR_DNA-bd_dom"/>
</dbReference>
<dbReference type="InterPro" id="IPR011991">
    <property type="entry name" value="ArsR-like_HTH"/>
</dbReference>
<dbReference type="EMBL" id="JACHDE010000015">
    <property type="protein sequence ID" value="MBB5403806.1"/>
    <property type="molecule type" value="Genomic_DNA"/>
</dbReference>
<accession>A0A7W8LBA7</accession>
<dbReference type="AlphaFoldDB" id="A0A7W8LBA7"/>
<dbReference type="Pfam" id="PF12802">
    <property type="entry name" value="MarR_2"/>
    <property type="match status" value="1"/>
</dbReference>
<dbReference type="GO" id="GO:0003677">
    <property type="term" value="F:DNA binding"/>
    <property type="evidence" value="ECO:0007669"/>
    <property type="project" value="UniProtKB-KW"/>
</dbReference>
<dbReference type="RefSeq" id="WP_260332377.1">
    <property type="nucleotide sequence ID" value="NZ_JACHDE010000015.1"/>
</dbReference>
<dbReference type="InterPro" id="IPR036388">
    <property type="entry name" value="WH-like_DNA-bd_sf"/>
</dbReference>
<keyword evidence="2" id="KW-0238">DNA-binding</keyword>
<dbReference type="CDD" id="cd00090">
    <property type="entry name" value="HTH_ARSR"/>
    <property type="match status" value="1"/>
</dbReference>
<dbReference type="PROSITE" id="PS50995">
    <property type="entry name" value="HTH_MARR_2"/>
    <property type="match status" value="1"/>
</dbReference>
<name>A0A7W8LBA7_9BURK</name>
<dbReference type="InterPro" id="IPR039422">
    <property type="entry name" value="MarR/SlyA-like"/>
</dbReference>
<reference evidence="2 3" key="1">
    <citation type="submission" date="2020-08" db="EMBL/GenBank/DDBJ databases">
        <title>Genomic Encyclopedia of Type Strains, Phase IV (KMG-V): Genome sequencing to study the core and pangenomes of soil and plant-associated prokaryotes.</title>
        <authorList>
            <person name="Whitman W."/>
        </authorList>
    </citation>
    <scope>NUCLEOTIDE SEQUENCE [LARGE SCALE GENOMIC DNA]</scope>
    <source>
        <strain evidence="2 3">JPY162</strain>
    </source>
</reference>
<dbReference type="InterPro" id="IPR000835">
    <property type="entry name" value="HTH_MarR-typ"/>
</dbReference>
<organism evidence="2 3">
    <name type="scientific">Paraburkholderia youngii</name>
    <dbReference type="NCBI Taxonomy" id="2782701"/>
    <lineage>
        <taxon>Bacteria</taxon>
        <taxon>Pseudomonadati</taxon>
        <taxon>Pseudomonadota</taxon>
        <taxon>Betaproteobacteria</taxon>
        <taxon>Burkholderiales</taxon>
        <taxon>Burkholderiaceae</taxon>
        <taxon>Paraburkholderia</taxon>
    </lineage>
</organism>
<proteinExistence type="predicted"/>
<evidence type="ECO:0000259" key="1">
    <source>
        <dbReference type="PROSITE" id="PS50995"/>
    </source>
</evidence>
<sequence length="294" mass="31777">MPIACLLDNAYLLSGKRGSEPIDNRMGARKTADSLFAALADASRRQLLSLLNAGPQSAAALARELKISRASVIEQLNELGEAGWVDIAFGDDGEASYSKRSQAEAQFLAECEALQKPVCSEASDALDEQAAAWAREWPAEDPNVYLIGQRLLRLSAHIDRALKEAAASQGLLAAELLLLDALLVSGPPYTQSPTQLQKPLAMTLGGITKCVGRLEQMGLVERMPDPADGRGILVRMKSQARKVLRNILHQEAYGTDWVASSHMAPERRAALSTLLRELHLFADAEAARRGAERG</sequence>
<evidence type="ECO:0000313" key="2">
    <source>
        <dbReference type="EMBL" id="MBB5403806.1"/>
    </source>
</evidence>
<dbReference type="InterPro" id="IPR036390">
    <property type="entry name" value="WH_DNA-bd_sf"/>
</dbReference>
<dbReference type="PRINTS" id="PR00598">
    <property type="entry name" value="HTHMARR"/>
</dbReference>
<dbReference type="SUPFAM" id="SSF46785">
    <property type="entry name" value="Winged helix' DNA-binding domain"/>
    <property type="match status" value="2"/>
</dbReference>
<protein>
    <submittedName>
        <fullName evidence="2">DNA-binding MarR family transcriptional regulator</fullName>
    </submittedName>
</protein>
<dbReference type="SMART" id="SM00347">
    <property type="entry name" value="HTH_MARR"/>
    <property type="match status" value="1"/>
</dbReference>
<dbReference type="GO" id="GO:0003700">
    <property type="term" value="F:DNA-binding transcription factor activity"/>
    <property type="evidence" value="ECO:0007669"/>
    <property type="project" value="InterPro"/>
</dbReference>
<dbReference type="PANTHER" id="PTHR33164:SF104">
    <property type="entry name" value="TRANSCRIPTIONAL REGULATORY PROTEIN"/>
    <property type="match status" value="1"/>
</dbReference>
<dbReference type="PANTHER" id="PTHR33164">
    <property type="entry name" value="TRANSCRIPTIONAL REGULATOR, MARR FAMILY"/>
    <property type="match status" value="1"/>
</dbReference>
<dbReference type="SMART" id="SM00418">
    <property type="entry name" value="HTH_ARSR"/>
    <property type="match status" value="1"/>
</dbReference>
<dbReference type="Pfam" id="PF01022">
    <property type="entry name" value="HTH_5"/>
    <property type="match status" value="1"/>
</dbReference>
<dbReference type="GO" id="GO:0006950">
    <property type="term" value="P:response to stress"/>
    <property type="evidence" value="ECO:0007669"/>
    <property type="project" value="TreeGrafter"/>
</dbReference>
<feature type="domain" description="HTH marR-type" evidence="1">
    <location>
        <begin position="144"/>
        <end position="280"/>
    </location>
</feature>
<dbReference type="Gene3D" id="1.10.10.10">
    <property type="entry name" value="Winged helix-like DNA-binding domain superfamily/Winged helix DNA-binding domain"/>
    <property type="match status" value="2"/>
</dbReference>
<dbReference type="Proteomes" id="UP000592820">
    <property type="component" value="Unassembled WGS sequence"/>
</dbReference>
<gene>
    <name evidence="2" type="ORF">HDG41_005896</name>
</gene>
<comment type="caution">
    <text evidence="2">The sequence shown here is derived from an EMBL/GenBank/DDBJ whole genome shotgun (WGS) entry which is preliminary data.</text>
</comment>